<dbReference type="EMBL" id="NVUU01000024">
    <property type="protein sequence ID" value="PCI95273.1"/>
    <property type="molecule type" value="Genomic_DNA"/>
</dbReference>
<reference evidence="2" key="1">
    <citation type="submission" date="2017-08" db="EMBL/GenBank/DDBJ databases">
        <title>A dynamic microbial community with high functional redundancy inhabits the cold, oxic subseafloor aquifer.</title>
        <authorList>
            <person name="Tully B.J."/>
            <person name="Wheat C.G."/>
            <person name="Glazer B.T."/>
            <person name="Huber J.A."/>
        </authorList>
    </citation>
    <scope>NUCLEOTIDE SEQUENCE [LARGE SCALE GENOMIC DNA]</scope>
</reference>
<evidence type="ECO:0000313" key="1">
    <source>
        <dbReference type="EMBL" id="PCI95273.1"/>
    </source>
</evidence>
<comment type="caution">
    <text evidence="1">The sequence shown here is derived from an EMBL/GenBank/DDBJ whole genome shotgun (WGS) entry which is preliminary data.</text>
</comment>
<name>A0A2A4YKB2_UNCAE</name>
<sequence length="319" mass="34113">MSFVTSALNSLNTARSQHFNIYNAEGSSLEVKIKSFAAHKCYTLISFPANLVASGASVLAAAAGACTIGALKIAVFAISLGNVKLPVSTGIMFFGERAVVSLFQALKTIYEISSDIYNFCSKCINTVKKALTALGLAVLFNKIKEVVIEVLLFIETRIEKGFNKASESETNFQLADGSLPLLRPLNITRKTFVQDWVHYNDRSFKDITLHTAISVATLPLNACAAVCSTVVTVALGAAYVSKALLYAATNINIPLPTFTNEAAQVAGQTLRDSVENAGTCLLDIPITVYKVGAAIGINRVLATIRDVVCYIPVAVFTNN</sequence>
<organism evidence="1 2">
    <name type="scientific">Aerophobetes bacterium</name>
    <dbReference type="NCBI Taxonomy" id="2030807"/>
    <lineage>
        <taxon>Bacteria</taxon>
        <taxon>Candidatus Aerophobota</taxon>
    </lineage>
</organism>
<dbReference type="Proteomes" id="UP000217838">
    <property type="component" value="Unassembled WGS sequence"/>
</dbReference>
<evidence type="ECO:0000313" key="2">
    <source>
        <dbReference type="Proteomes" id="UP000217838"/>
    </source>
</evidence>
<accession>A0A2A4YKB2</accession>
<dbReference type="AlphaFoldDB" id="A0A2A4YKB2"/>
<proteinExistence type="predicted"/>
<gene>
    <name evidence="1" type="ORF">COB11_02630</name>
</gene>
<protein>
    <submittedName>
        <fullName evidence="1">Uncharacterized protein</fullName>
    </submittedName>
</protein>